<dbReference type="GO" id="GO:0042409">
    <property type="term" value="F:caffeoyl-CoA O-methyltransferase activity"/>
    <property type="evidence" value="ECO:0007669"/>
    <property type="project" value="UniProtKB-EC"/>
</dbReference>
<dbReference type="RefSeq" id="WP_142525336.1">
    <property type="nucleotide sequence ID" value="NZ_CABFUZ020000134.1"/>
</dbReference>
<keyword evidence="5" id="KW-1185">Reference proteome</keyword>
<dbReference type="OrthoDB" id="9799672at2"/>
<dbReference type="CDD" id="cd02440">
    <property type="entry name" value="AdoMet_MTases"/>
    <property type="match status" value="1"/>
</dbReference>
<dbReference type="EMBL" id="CABFUZ020000134">
    <property type="protein sequence ID" value="VVM06900.1"/>
    <property type="molecule type" value="Genomic_DNA"/>
</dbReference>
<dbReference type="Pfam" id="PF01596">
    <property type="entry name" value="Methyltransf_3"/>
    <property type="match status" value="1"/>
</dbReference>
<dbReference type="InterPro" id="IPR002935">
    <property type="entry name" value="SAM_O-MeTrfase"/>
</dbReference>
<keyword evidence="1 4" id="KW-0489">Methyltransferase</keyword>
<comment type="caution">
    <text evidence="4">The sequence shown here is derived from an EMBL/GenBank/DDBJ whole genome shotgun (WGS) entry which is preliminary data.</text>
</comment>
<gene>
    <name evidence="4" type="primary">E2.1.1.104</name>
    <name evidence="4" type="ORF">MAMC_01323</name>
</gene>
<dbReference type="InterPro" id="IPR029063">
    <property type="entry name" value="SAM-dependent_MTases_sf"/>
</dbReference>
<evidence type="ECO:0000313" key="4">
    <source>
        <dbReference type="EMBL" id="VVM06900.1"/>
    </source>
</evidence>
<dbReference type="EC" id="2.1.1.104" evidence="4"/>
<reference evidence="4" key="1">
    <citation type="submission" date="2019-09" db="EMBL/GenBank/DDBJ databases">
        <authorList>
            <person name="Cremers G."/>
        </authorList>
    </citation>
    <scope>NUCLEOTIDE SEQUENCE [LARGE SCALE GENOMIC DNA]</scope>
    <source>
        <strain evidence="4">3B</strain>
    </source>
</reference>
<dbReference type="PROSITE" id="PS51682">
    <property type="entry name" value="SAM_OMT_I"/>
    <property type="match status" value="1"/>
</dbReference>
<evidence type="ECO:0000256" key="1">
    <source>
        <dbReference type="ARBA" id="ARBA00022603"/>
    </source>
</evidence>
<name>A0A5E6MD62_9BACT</name>
<keyword evidence="3" id="KW-0949">S-adenosyl-L-methionine</keyword>
<evidence type="ECO:0000313" key="5">
    <source>
        <dbReference type="Proteomes" id="UP000381693"/>
    </source>
</evidence>
<dbReference type="Proteomes" id="UP000381693">
    <property type="component" value="Unassembled WGS sequence"/>
</dbReference>
<dbReference type="PANTHER" id="PTHR10509:SF14">
    <property type="entry name" value="CAFFEOYL-COA O-METHYLTRANSFERASE 3-RELATED"/>
    <property type="match status" value="1"/>
</dbReference>
<dbReference type="Gene3D" id="3.40.50.150">
    <property type="entry name" value="Vaccinia Virus protein VP39"/>
    <property type="match status" value="1"/>
</dbReference>
<organism evidence="4 5">
    <name type="scientific">Methylacidimicrobium cyclopophantes</name>
    <dbReference type="NCBI Taxonomy" id="1041766"/>
    <lineage>
        <taxon>Bacteria</taxon>
        <taxon>Pseudomonadati</taxon>
        <taxon>Verrucomicrobiota</taxon>
        <taxon>Methylacidimicrobium</taxon>
    </lineage>
</organism>
<dbReference type="PANTHER" id="PTHR10509">
    <property type="entry name" value="O-METHYLTRANSFERASE-RELATED"/>
    <property type="match status" value="1"/>
</dbReference>
<dbReference type="InterPro" id="IPR050362">
    <property type="entry name" value="Cation-dep_OMT"/>
</dbReference>
<accession>A0A5E6MD62</accession>
<evidence type="ECO:0000256" key="3">
    <source>
        <dbReference type="ARBA" id="ARBA00022691"/>
    </source>
</evidence>
<dbReference type="GO" id="GO:0032259">
    <property type="term" value="P:methylation"/>
    <property type="evidence" value="ECO:0007669"/>
    <property type="project" value="UniProtKB-KW"/>
</dbReference>
<keyword evidence="2 4" id="KW-0808">Transferase</keyword>
<dbReference type="SUPFAM" id="SSF53335">
    <property type="entry name" value="S-adenosyl-L-methionine-dependent methyltransferases"/>
    <property type="match status" value="1"/>
</dbReference>
<dbReference type="AlphaFoldDB" id="A0A5E6MD62"/>
<protein>
    <submittedName>
        <fullName evidence="4">Caffeoyl-CoA O-methyltransferase</fullName>
        <ecNumber evidence="4">2.1.1.104</ecNumber>
    </submittedName>
</protein>
<proteinExistence type="predicted"/>
<sequence length="221" mass="24923">MALQKYIRLDDALCAYVRDHRSDRTDPVWRDLREATIRLGAVAEMMIPEEEAALLSVLVGALRVRRAIEIGTFTGASGLAIARGLAEGGTLISLDKNEEWTRIAQDFWRRAGVADRIDFRLGAALASLESLAEEPIFDFAFVDADKTGYDSYYERLLPRMRTGGVLLFDNMLREGRVLESDLPDDPDTASIRRLNEKLREDSRIEGVLLPIADGIYFCRKR</sequence>
<evidence type="ECO:0000256" key="2">
    <source>
        <dbReference type="ARBA" id="ARBA00022679"/>
    </source>
</evidence>